<protein>
    <submittedName>
        <fullName evidence="2">Predicted protein</fullName>
    </submittedName>
</protein>
<sequence length="216" mass="23878">MGRQVAAVGRERACRAAAGRRRGRRPLRGDVQEPAAARRARPAARAHAQRRQRMNMTETLDLLDQIALIDDRVVKSTETEQEAQLTLWAAILVGVPFSFAGQAVGAHYAESAFPIMPKDIAARWRAVARDRLEQGVHTFEPTEHPHIDPDDITGYQLALRAQRRAVRTGCDEPIAMRALIAGSDPVVRGTPNENYRQAREAVQRARAEAAHAEAAQ</sequence>
<proteinExistence type="predicted"/>
<evidence type="ECO:0000313" key="3">
    <source>
        <dbReference type="Proteomes" id="UP000003986"/>
    </source>
</evidence>
<dbReference type="Proteomes" id="UP000003986">
    <property type="component" value="Unassembled WGS sequence"/>
</dbReference>
<feature type="compositionally biased region" description="Basic residues" evidence="1">
    <location>
        <begin position="38"/>
        <end position="51"/>
    </location>
</feature>
<feature type="region of interest" description="Disordered" evidence="1">
    <location>
        <begin position="16"/>
        <end position="51"/>
    </location>
</feature>
<reference evidence="3" key="2">
    <citation type="submission" date="2008-12" db="EMBL/GenBank/DDBJ databases">
        <title>Annotation of Streptomyces roseosporus strain NRRL 15998.</title>
        <authorList>
            <consortium name="The Broad Institute Genome Sequencing Platform"/>
            <consortium name="Broad Institute Microbial Sequencing Center"/>
            <person name="Fischbach M."/>
            <person name="Ward D."/>
            <person name="Young S."/>
            <person name="Kodira C.D."/>
            <person name="Zeng Q."/>
            <person name="Koehrsen M."/>
            <person name="Godfrey P."/>
            <person name="Alvarado L."/>
            <person name="Berlin A.M."/>
            <person name="Borenstein D."/>
            <person name="Chen Z."/>
            <person name="Engels R."/>
            <person name="Freedman E."/>
            <person name="Gellesch M."/>
            <person name="Goldberg J."/>
            <person name="Griggs A."/>
            <person name="Gujja S."/>
            <person name="Heiman D.I."/>
            <person name="Hepburn T.A."/>
            <person name="Howarth C."/>
            <person name="Jen D."/>
            <person name="Larson L."/>
            <person name="Lewis B."/>
            <person name="Mehta T."/>
            <person name="Park D."/>
            <person name="Pearson M."/>
            <person name="Roberts A."/>
            <person name="Saif S."/>
            <person name="Shea T.D."/>
            <person name="Shenoy N."/>
            <person name="Sisk P."/>
            <person name="Stolte C."/>
            <person name="Sykes S.N."/>
            <person name="Walk T."/>
            <person name="White J."/>
            <person name="Yandava C."/>
            <person name="Straight P."/>
            <person name="Clardy J."/>
            <person name="Hung D."/>
            <person name="Kolter R."/>
            <person name="Mekalanos J."/>
            <person name="Walker S."/>
            <person name="Walsh C.T."/>
            <person name="Wieland B.L.C."/>
            <person name="Ilzarbe M."/>
            <person name="Galagan J."/>
            <person name="Nusbaum C."/>
            <person name="Birren B."/>
        </authorList>
    </citation>
    <scope>NUCLEOTIDE SEQUENCE [LARGE SCALE GENOMIC DNA]</scope>
    <source>
        <strain evidence="3">NRRL 15998</strain>
    </source>
</reference>
<name>D6ACC1_STRFL</name>
<organism evidence="2 3">
    <name type="scientific">Streptomyces filamentosus NRRL 15998</name>
    <dbReference type="NCBI Taxonomy" id="457431"/>
    <lineage>
        <taxon>Bacteria</taxon>
        <taxon>Bacillati</taxon>
        <taxon>Actinomycetota</taxon>
        <taxon>Actinomycetes</taxon>
        <taxon>Kitasatosporales</taxon>
        <taxon>Streptomycetaceae</taxon>
        <taxon>Streptomyces</taxon>
    </lineage>
</organism>
<dbReference type="AlphaFoldDB" id="D6ACC1"/>
<dbReference type="EMBL" id="DS999644">
    <property type="protein sequence ID" value="EFE74544.2"/>
    <property type="molecule type" value="Genomic_DNA"/>
</dbReference>
<evidence type="ECO:0000313" key="2">
    <source>
        <dbReference type="EMBL" id="EFE74544.2"/>
    </source>
</evidence>
<gene>
    <name evidence="2" type="ORF">SSGG_01910</name>
</gene>
<accession>D6ACC1</accession>
<reference evidence="3" key="1">
    <citation type="submission" date="2008-10" db="EMBL/GenBank/DDBJ databases">
        <authorList>
            <person name="Molnar K."/>
        </authorList>
    </citation>
    <scope>NUCLEOTIDE SEQUENCE [LARGE SCALE GENOMIC DNA]</scope>
    <source>
        <strain evidence="3">NRRL 15998</strain>
    </source>
</reference>
<evidence type="ECO:0000256" key="1">
    <source>
        <dbReference type="SAM" id="MobiDB-lite"/>
    </source>
</evidence>